<feature type="region of interest" description="Disordered" evidence="1">
    <location>
        <begin position="66"/>
        <end position="255"/>
    </location>
</feature>
<keyword evidence="3" id="KW-1185">Reference proteome</keyword>
<feature type="compositionally biased region" description="Basic residues" evidence="1">
    <location>
        <begin position="66"/>
        <end position="87"/>
    </location>
</feature>
<proteinExistence type="predicted"/>
<feature type="compositionally biased region" description="Basic and acidic residues" evidence="1">
    <location>
        <begin position="141"/>
        <end position="154"/>
    </location>
</feature>
<feature type="compositionally biased region" description="Pro residues" evidence="1">
    <location>
        <begin position="123"/>
        <end position="135"/>
    </location>
</feature>
<accession>A0ABM6V0G2</accession>
<evidence type="ECO:0000256" key="1">
    <source>
        <dbReference type="SAM" id="MobiDB-lite"/>
    </source>
</evidence>
<organism evidence="2 3">
    <name type="scientific">Streptomyces spongiicola</name>
    <dbReference type="NCBI Taxonomy" id="1690221"/>
    <lineage>
        <taxon>Bacteria</taxon>
        <taxon>Bacillati</taxon>
        <taxon>Actinomycetota</taxon>
        <taxon>Actinomycetes</taxon>
        <taxon>Kitasatosporales</taxon>
        <taxon>Streptomycetaceae</taxon>
        <taxon>Streptomyces</taxon>
    </lineage>
</organism>
<dbReference type="Proteomes" id="UP000245051">
    <property type="component" value="Chromosome"/>
</dbReference>
<name>A0ABM6V0G2_9ACTN</name>
<gene>
    <name evidence="2" type="ORF">DDQ41_00035</name>
</gene>
<feature type="compositionally biased region" description="Basic residues" evidence="1">
    <location>
        <begin position="174"/>
        <end position="184"/>
    </location>
</feature>
<evidence type="ECO:0000313" key="2">
    <source>
        <dbReference type="EMBL" id="AWK07574.1"/>
    </source>
</evidence>
<reference evidence="2 3" key="1">
    <citation type="submission" date="2018-05" db="EMBL/GenBank/DDBJ databases">
        <title>Complete genome sequence of the Type Strain of Streptomyces spongiicola HNM0071, the producer of staurosporine.</title>
        <authorList>
            <person name="Zhou S."/>
            <person name="Huang X."/>
        </authorList>
    </citation>
    <scope>NUCLEOTIDE SEQUENCE [LARGE SCALE GENOMIC DNA]</scope>
    <source>
        <strain evidence="2 3">HNM0071</strain>
    </source>
</reference>
<sequence length="255" mass="27279">MSESTSPFEDQAQWEHWLEENHESAAGVWVKIAKKDSGIPSVTYVRPAHGPGDGRRPCTAQRVLHRLSGRRPGHRRLPAGVRRRGAGRRPDAGEHSGAARQRRGGPAHPPVVRAGTGTGPQPESVPVPPRSPRCCPPAAQARDKAAESLRDGPADRQGVTNRRPQVHGAGAARYPRRCPRRQRRPHADPAVRTPPRPGRPGAATGPARASHGNRRLTGIRTRTCSPATAPACPRGPARPTTLLLAGGRPGRPSLV</sequence>
<protein>
    <submittedName>
        <fullName evidence="2">Uncharacterized protein</fullName>
    </submittedName>
</protein>
<dbReference type="EMBL" id="CP029254">
    <property type="protein sequence ID" value="AWK07574.1"/>
    <property type="molecule type" value="Genomic_DNA"/>
</dbReference>
<feature type="compositionally biased region" description="Low complexity" evidence="1">
    <location>
        <begin position="199"/>
        <end position="209"/>
    </location>
</feature>
<evidence type="ECO:0000313" key="3">
    <source>
        <dbReference type="Proteomes" id="UP000245051"/>
    </source>
</evidence>